<proteinExistence type="predicted"/>
<dbReference type="Gene3D" id="3.30.1230.10">
    <property type="entry name" value="YlxR-like"/>
    <property type="match status" value="1"/>
</dbReference>
<dbReference type="PANTHER" id="PTHR34215:SF1">
    <property type="entry name" value="YLXR DOMAIN-CONTAINING PROTEIN"/>
    <property type="match status" value="1"/>
</dbReference>
<organism evidence="2">
    <name type="scientific">Mycoplasmopsis californica HAZ160_1</name>
    <dbReference type="NCBI Taxonomy" id="1397850"/>
    <lineage>
        <taxon>Bacteria</taxon>
        <taxon>Bacillati</taxon>
        <taxon>Mycoplasmatota</taxon>
        <taxon>Mycoplasmoidales</taxon>
        <taxon>Metamycoplasmataceae</taxon>
        <taxon>Mycoplasmopsis</taxon>
    </lineage>
</organism>
<feature type="domain" description="YlxR" evidence="1">
    <location>
        <begin position="11"/>
        <end position="86"/>
    </location>
</feature>
<dbReference type="EMBL" id="AP013353">
    <property type="protein sequence ID" value="BAP00865.1"/>
    <property type="molecule type" value="Genomic_DNA"/>
</dbReference>
<evidence type="ECO:0000313" key="2">
    <source>
        <dbReference type="EMBL" id="BAP00865.1"/>
    </source>
</evidence>
<dbReference type="KEGG" id="mcm:MCAL160_0149"/>
<reference evidence="2" key="4">
    <citation type="submission" date="2024-06" db="EMBL/GenBank/DDBJ databases">
        <authorList>
            <consortium name="Mycoplasma californicum genome sequencing consortium"/>
            <person name="Hata E."/>
            <person name="Tanaka K."/>
            <person name="Tamamura Y."/>
        </authorList>
    </citation>
    <scope>NUCLEOTIDE SEQUENCE</scope>
    <source>
        <strain evidence="2">HAZ160_1</strain>
    </source>
</reference>
<dbReference type="Pfam" id="PF04296">
    <property type="entry name" value="YlxR"/>
    <property type="match status" value="1"/>
</dbReference>
<gene>
    <name evidence="2" type="ORF">MCAL160_0149</name>
</gene>
<reference evidence="2" key="3">
    <citation type="journal article" date="2019" name="Vet. Microbiol.">
        <title>Mutations associated with change of susceptibility to lincosamides and/or macrolides in field and laboratory-derived Mycoplasma californicum strains in Japan, and development of a rapid detection method for these mutations.</title>
        <authorList>
            <person name="Hata E."/>
            <person name="Nagai K."/>
            <person name="Murakami K."/>
        </authorList>
    </citation>
    <scope>NUCLEOTIDE SEQUENCE</scope>
    <source>
        <strain evidence="2">HAZ160_1</strain>
    </source>
</reference>
<dbReference type="AlphaFoldDB" id="A0AAT9F7I4"/>
<dbReference type="InterPro" id="IPR037465">
    <property type="entry name" value="YlxR"/>
</dbReference>
<dbReference type="SUPFAM" id="SSF64376">
    <property type="entry name" value="YlxR-like"/>
    <property type="match status" value="1"/>
</dbReference>
<reference evidence="2" key="1">
    <citation type="journal article" date="2014" name="Appl. Environ. Microbiol.">
        <title>Molecular Epidemiology of Cases of Mycoplasma californicum Infection in Japan.</title>
        <authorList>
            <person name="Hata E."/>
            <person name="Suzuki K."/>
            <person name="Hanyu H."/>
            <person name="Itoh M."/>
            <person name="Higuchi H."/>
            <person name="Kobayashi H."/>
        </authorList>
    </citation>
    <scope>NUCLEOTIDE SEQUENCE</scope>
    <source>
        <strain evidence="2">HAZ160_1</strain>
    </source>
</reference>
<dbReference type="PANTHER" id="PTHR34215">
    <property type="entry name" value="BLL0784 PROTEIN"/>
    <property type="match status" value="1"/>
</dbReference>
<reference evidence="2" key="2">
    <citation type="journal article" date="2014" name="Genome Announc.">
        <title>Complete Genome Sequence of Mycoplasma californicum Strain HAZ160_1 from Bovine Mastitic Milk in Japan.</title>
        <authorList>
            <person name="Hata E."/>
            <person name="Murakami K."/>
        </authorList>
    </citation>
    <scope>NUCLEOTIDE SEQUENCE</scope>
    <source>
        <strain evidence="2">HAZ160_1</strain>
    </source>
</reference>
<dbReference type="InterPro" id="IPR035931">
    <property type="entry name" value="YlxR-like_sf"/>
</dbReference>
<accession>A0AAT9F7I4</accession>
<dbReference type="InterPro" id="IPR007393">
    <property type="entry name" value="YlxR_dom"/>
</dbReference>
<sequence length="104" mass="12375">MTRTEIKMVRRKCIVTGLILPLDQLVRVDFDKKNNIISLDLDKIKKGRGCYINLNEQNWELVKKTKALNRSFRTNVTKEVYNQIEEELRGVECLKRIDYQTKKM</sequence>
<name>A0AAT9F7I4_9BACT</name>
<evidence type="ECO:0000259" key="1">
    <source>
        <dbReference type="Pfam" id="PF04296"/>
    </source>
</evidence>
<protein>
    <recommendedName>
        <fullName evidence="1">YlxR domain-containing protein</fullName>
    </recommendedName>
</protein>